<dbReference type="SUPFAM" id="SSF46785">
    <property type="entry name" value="Winged helix' DNA-binding domain"/>
    <property type="match status" value="1"/>
</dbReference>
<accession>A0A238L751</accession>
<dbReference type="InterPro" id="IPR036390">
    <property type="entry name" value="WH_DNA-bd_sf"/>
</dbReference>
<evidence type="ECO:0000256" key="2">
    <source>
        <dbReference type="ARBA" id="ARBA00023125"/>
    </source>
</evidence>
<dbReference type="SMART" id="SM00345">
    <property type="entry name" value="HTH_GNTR"/>
    <property type="match status" value="1"/>
</dbReference>
<sequence length="217" mass="24545">MQENLAKELENDIIFGLYAPGARIIEDRVMERYDAKRHAVRNAFAVLESRGLVMRRPNRGVEVVEFTPDEVDALYDVRIILETAAAERTPLPCPAELTDRLEDIARRHAEAVTNKDYRAVFWLNQEFHEVQYSCCGNARLAELIGHHARTAQPIRVVKYDDDAHMKTIVAQHFDIIAAMRGTSTEALVAAVRAHLPASAEAYRTLYERRFGARAATA</sequence>
<dbReference type="PANTHER" id="PTHR43537">
    <property type="entry name" value="TRANSCRIPTIONAL REGULATOR, GNTR FAMILY"/>
    <property type="match status" value="1"/>
</dbReference>
<dbReference type="GO" id="GO:0003677">
    <property type="term" value="F:DNA binding"/>
    <property type="evidence" value="ECO:0007669"/>
    <property type="project" value="UniProtKB-KW"/>
</dbReference>
<evidence type="ECO:0000256" key="1">
    <source>
        <dbReference type="ARBA" id="ARBA00023015"/>
    </source>
</evidence>
<dbReference type="Pfam" id="PF07729">
    <property type="entry name" value="FCD"/>
    <property type="match status" value="1"/>
</dbReference>
<dbReference type="InterPro" id="IPR000524">
    <property type="entry name" value="Tscrpt_reg_HTH_GntR"/>
</dbReference>
<organism evidence="5 6">
    <name type="scientific">Maliponia aquimaris</name>
    <dbReference type="NCBI Taxonomy" id="1673631"/>
    <lineage>
        <taxon>Bacteria</taxon>
        <taxon>Pseudomonadati</taxon>
        <taxon>Pseudomonadota</taxon>
        <taxon>Alphaproteobacteria</taxon>
        <taxon>Rhodobacterales</taxon>
        <taxon>Paracoccaceae</taxon>
        <taxon>Maliponia</taxon>
    </lineage>
</organism>
<dbReference type="AlphaFoldDB" id="A0A238L751"/>
<keyword evidence="6" id="KW-1185">Reference proteome</keyword>
<dbReference type="GO" id="GO:0003700">
    <property type="term" value="F:DNA-binding transcription factor activity"/>
    <property type="evidence" value="ECO:0007669"/>
    <property type="project" value="InterPro"/>
</dbReference>
<dbReference type="InterPro" id="IPR036388">
    <property type="entry name" value="WH-like_DNA-bd_sf"/>
</dbReference>
<dbReference type="OrthoDB" id="8638122at2"/>
<dbReference type="InterPro" id="IPR011711">
    <property type="entry name" value="GntR_C"/>
</dbReference>
<dbReference type="Proteomes" id="UP000207598">
    <property type="component" value="Unassembled WGS sequence"/>
</dbReference>
<evidence type="ECO:0000313" key="5">
    <source>
        <dbReference type="EMBL" id="SMX50818.1"/>
    </source>
</evidence>
<dbReference type="SUPFAM" id="SSF48008">
    <property type="entry name" value="GntR ligand-binding domain-like"/>
    <property type="match status" value="1"/>
</dbReference>
<proteinExistence type="predicted"/>
<dbReference type="SMART" id="SM00895">
    <property type="entry name" value="FCD"/>
    <property type="match status" value="1"/>
</dbReference>
<evidence type="ECO:0000313" key="6">
    <source>
        <dbReference type="Proteomes" id="UP000207598"/>
    </source>
</evidence>
<dbReference type="PANTHER" id="PTHR43537:SF49">
    <property type="entry name" value="TRANSCRIPTIONAL REGULATORY PROTEIN"/>
    <property type="match status" value="1"/>
</dbReference>
<reference evidence="5 6" key="1">
    <citation type="submission" date="2017-05" db="EMBL/GenBank/DDBJ databases">
        <authorList>
            <person name="Song R."/>
            <person name="Chenine A.L."/>
            <person name="Ruprecht R.M."/>
        </authorList>
    </citation>
    <scope>NUCLEOTIDE SEQUENCE [LARGE SCALE GENOMIC DNA]</scope>
    <source>
        <strain evidence="5 6">CECT 8898</strain>
    </source>
</reference>
<evidence type="ECO:0000256" key="3">
    <source>
        <dbReference type="ARBA" id="ARBA00023163"/>
    </source>
</evidence>
<gene>
    <name evidence="5" type="primary">ydfH_12</name>
    <name evidence="5" type="ORF">MAA8898_05018</name>
</gene>
<protein>
    <submittedName>
        <fullName evidence="5">Putative HTH-type transcriptional regulator YdfH</fullName>
    </submittedName>
</protein>
<keyword evidence="1" id="KW-0805">Transcription regulation</keyword>
<feature type="domain" description="HTH gntR-type" evidence="4">
    <location>
        <begin position="1"/>
        <end position="66"/>
    </location>
</feature>
<name>A0A238L751_9RHOB</name>
<evidence type="ECO:0000259" key="4">
    <source>
        <dbReference type="PROSITE" id="PS50949"/>
    </source>
</evidence>
<dbReference type="Gene3D" id="1.20.120.530">
    <property type="entry name" value="GntR ligand-binding domain-like"/>
    <property type="match status" value="1"/>
</dbReference>
<dbReference type="EMBL" id="FXYF01000029">
    <property type="protein sequence ID" value="SMX50818.1"/>
    <property type="molecule type" value="Genomic_DNA"/>
</dbReference>
<dbReference type="InterPro" id="IPR008920">
    <property type="entry name" value="TF_FadR/GntR_C"/>
</dbReference>
<dbReference type="PROSITE" id="PS50949">
    <property type="entry name" value="HTH_GNTR"/>
    <property type="match status" value="1"/>
</dbReference>
<keyword evidence="3" id="KW-0804">Transcription</keyword>
<dbReference type="RefSeq" id="WP_094023728.1">
    <property type="nucleotide sequence ID" value="NZ_FXYF01000029.1"/>
</dbReference>
<dbReference type="Pfam" id="PF00392">
    <property type="entry name" value="GntR"/>
    <property type="match status" value="1"/>
</dbReference>
<dbReference type="Gene3D" id="1.10.10.10">
    <property type="entry name" value="Winged helix-like DNA-binding domain superfamily/Winged helix DNA-binding domain"/>
    <property type="match status" value="1"/>
</dbReference>
<keyword evidence="2" id="KW-0238">DNA-binding</keyword>